<reference evidence="2 3" key="1">
    <citation type="submission" date="2024-07" db="EMBL/GenBank/DDBJ databases">
        <title>Section-level genome sequencing and comparative genomics of Aspergillus sections Usti and Cavernicolus.</title>
        <authorList>
            <consortium name="Lawrence Berkeley National Laboratory"/>
            <person name="Nybo J.L."/>
            <person name="Vesth T.C."/>
            <person name="Theobald S."/>
            <person name="Frisvad J.C."/>
            <person name="Larsen T.O."/>
            <person name="Kjaerboelling I."/>
            <person name="Rothschild-Mancinelli K."/>
            <person name="Lyhne E.K."/>
            <person name="Kogle M.E."/>
            <person name="Barry K."/>
            <person name="Clum A."/>
            <person name="Na H."/>
            <person name="Ledsgaard L."/>
            <person name="Lin J."/>
            <person name="Lipzen A."/>
            <person name="Kuo A."/>
            <person name="Riley R."/>
            <person name="Mondo S."/>
            <person name="Labutti K."/>
            <person name="Haridas S."/>
            <person name="Pangalinan J."/>
            <person name="Salamov A.A."/>
            <person name="Simmons B.A."/>
            <person name="Magnuson J.K."/>
            <person name="Chen J."/>
            <person name="Drula E."/>
            <person name="Henrissat B."/>
            <person name="Wiebenga A."/>
            <person name="Lubbers R.J."/>
            <person name="Gomes A.C."/>
            <person name="Makela M.R."/>
            <person name="Stajich J."/>
            <person name="Grigoriev I.V."/>
            <person name="Mortensen U.H."/>
            <person name="De Vries R.P."/>
            <person name="Baker S.E."/>
            <person name="Andersen M.R."/>
        </authorList>
    </citation>
    <scope>NUCLEOTIDE SEQUENCE [LARGE SCALE GENOMIC DNA]</scope>
    <source>
        <strain evidence="2 3">CBS 588.65</strain>
    </source>
</reference>
<name>A0ABR4HMJ6_9EURO</name>
<comment type="caution">
    <text evidence="2">The sequence shown here is derived from an EMBL/GenBank/DDBJ whole genome shotgun (WGS) entry which is preliminary data.</text>
</comment>
<keyword evidence="3" id="KW-1185">Reference proteome</keyword>
<gene>
    <name evidence="2" type="ORF">BJX63DRAFT_134886</name>
</gene>
<evidence type="ECO:0000313" key="3">
    <source>
        <dbReference type="Proteomes" id="UP001610334"/>
    </source>
</evidence>
<sequence>MSARPQQASVPLLNSANTNSGPIPFPARRLELDWNISAALDSSPKPSSPRPWKVLLLSNDIGGGEYTIYSGYLFNGLEKHTMGIASSSIEYCSLGTFRLKCSCLYENFSL</sequence>
<protein>
    <submittedName>
        <fullName evidence="2">Uncharacterized protein</fullName>
    </submittedName>
</protein>
<evidence type="ECO:0000313" key="2">
    <source>
        <dbReference type="EMBL" id="KAL2816706.1"/>
    </source>
</evidence>
<feature type="compositionally biased region" description="Polar residues" evidence="1">
    <location>
        <begin position="1"/>
        <end position="21"/>
    </location>
</feature>
<proteinExistence type="predicted"/>
<organism evidence="2 3">
    <name type="scientific">Aspergillus granulosus</name>
    <dbReference type="NCBI Taxonomy" id="176169"/>
    <lineage>
        <taxon>Eukaryota</taxon>
        <taxon>Fungi</taxon>
        <taxon>Dikarya</taxon>
        <taxon>Ascomycota</taxon>
        <taxon>Pezizomycotina</taxon>
        <taxon>Eurotiomycetes</taxon>
        <taxon>Eurotiomycetidae</taxon>
        <taxon>Eurotiales</taxon>
        <taxon>Aspergillaceae</taxon>
        <taxon>Aspergillus</taxon>
        <taxon>Aspergillus subgen. Nidulantes</taxon>
    </lineage>
</organism>
<accession>A0ABR4HMJ6</accession>
<dbReference type="Proteomes" id="UP001610334">
    <property type="component" value="Unassembled WGS sequence"/>
</dbReference>
<feature type="region of interest" description="Disordered" evidence="1">
    <location>
        <begin position="1"/>
        <end position="22"/>
    </location>
</feature>
<dbReference type="EMBL" id="JBFXLT010000021">
    <property type="protein sequence ID" value="KAL2816706.1"/>
    <property type="molecule type" value="Genomic_DNA"/>
</dbReference>
<evidence type="ECO:0000256" key="1">
    <source>
        <dbReference type="SAM" id="MobiDB-lite"/>
    </source>
</evidence>